<accession>A0AA39RWV6</accession>
<name>A0AA39RWV6_ACESA</name>
<evidence type="ECO:0000313" key="1">
    <source>
        <dbReference type="EMBL" id="KAK0582871.1"/>
    </source>
</evidence>
<protein>
    <submittedName>
        <fullName evidence="1">Uncharacterized protein</fullName>
    </submittedName>
</protein>
<evidence type="ECO:0000313" key="2">
    <source>
        <dbReference type="Proteomes" id="UP001168877"/>
    </source>
</evidence>
<dbReference type="Proteomes" id="UP001168877">
    <property type="component" value="Unassembled WGS sequence"/>
</dbReference>
<sequence length="144" mass="16512">MKPLLWHQIKPVKEPSLFLIFSATEICSHLINNDVYIDEGWEHVKGKPCNRKMEFFFNCHSLMMSELAENYNMGTRFPGRESADSHLSAQIAAEEKLFAADEEVCLLKEQLSTSQESLAAHLEAERVAEEAKEKAERETLDLRN</sequence>
<dbReference type="AlphaFoldDB" id="A0AA39RWV6"/>
<keyword evidence="2" id="KW-1185">Reference proteome</keyword>
<proteinExistence type="predicted"/>
<organism evidence="1 2">
    <name type="scientific">Acer saccharum</name>
    <name type="common">Sugar maple</name>
    <dbReference type="NCBI Taxonomy" id="4024"/>
    <lineage>
        <taxon>Eukaryota</taxon>
        <taxon>Viridiplantae</taxon>
        <taxon>Streptophyta</taxon>
        <taxon>Embryophyta</taxon>
        <taxon>Tracheophyta</taxon>
        <taxon>Spermatophyta</taxon>
        <taxon>Magnoliopsida</taxon>
        <taxon>eudicotyledons</taxon>
        <taxon>Gunneridae</taxon>
        <taxon>Pentapetalae</taxon>
        <taxon>rosids</taxon>
        <taxon>malvids</taxon>
        <taxon>Sapindales</taxon>
        <taxon>Sapindaceae</taxon>
        <taxon>Hippocastanoideae</taxon>
        <taxon>Acereae</taxon>
        <taxon>Acer</taxon>
    </lineage>
</organism>
<reference evidence="1" key="2">
    <citation type="submission" date="2023-06" db="EMBL/GenBank/DDBJ databases">
        <authorList>
            <person name="Swenson N.G."/>
            <person name="Wegrzyn J.L."/>
            <person name="Mcevoy S.L."/>
        </authorList>
    </citation>
    <scope>NUCLEOTIDE SEQUENCE</scope>
    <source>
        <strain evidence="1">NS2018</strain>
        <tissue evidence="1">Leaf</tissue>
    </source>
</reference>
<gene>
    <name evidence="1" type="ORF">LWI29_030596</name>
</gene>
<comment type="caution">
    <text evidence="1">The sequence shown here is derived from an EMBL/GenBank/DDBJ whole genome shotgun (WGS) entry which is preliminary data.</text>
</comment>
<reference evidence="1" key="1">
    <citation type="journal article" date="2022" name="Plant J.">
        <title>Strategies of tolerance reflected in two North American maple genomes.</title>
        <authorList>
            <person name="McEvoy S.L."/>
            <person name="Sezen U.U."/>
            <person name="Trouern-Trend A."/>
            <person name="McMahon S.M."/>
            <person name="Schaberg P.G."/>
            <person name="Yang J."/>
            <person name="Wegrzyn J.L."/>
            <person name="Swenson N.G."/>
        </authorList>
    </citation>
    <scope>NUCLEOTIDE SEQUENCE</scope>
    <source>
        <strain evidence="1">NS2018</strain>
    </source>
</reference>
<dbReference type="EMBL" id="JAUESC010000384">
    <property type="protein sequence ID" value="KAK0582871.1"/>
    <property type="molecule type" value="Genomic_DNA"/>
</dbReference>